<dbReference type="InterPro" id="IPR003018">
    <property type="entry name" value="GAF"/>
</dbReference>
<dbReference type="InterPro" id="IPR036890">
    <property type="entry name" value="HATPase_C_sf"/>
</dbReference>
<protein>
    <submittedName>
        <fullName evidence="4">SpoIIE family protein phosphatase</fullName>
    </submittedName>
</protein>
<dbReference type="Gene3D" id="3.30.450.40">
    <property type="match status" value="1"/>
</dbReference>
<proteinExistence type="predicted"/>
<dbReference type="InterPro" id="IPR029016">
    <property type="entry name" value="GAF-like_dom_sf"/>
</dbReference>
<evidence type="ECO:0000259" key="2">
    <source>
        <dbReference type="SMART" id="SM00065"/>
    </source>
</evidence>
<feature type="domain" description="GAF" evidence="2">
    <location>
        <begin position="171"/>
        <end position="318"/>
    </location>
</feature>
<dbReference type="SUPFAM" id="SSF81606">
    <property type="entry name" value="PP2C-like"/>
    <property type="match status" value="1"/>
</dbReference>
<dbReference type="InterPro" id="IPR003594">
    <property type="entry name" value="HATPase_dom"/>
</dbReference>
<dbReference type="InterPro" id="IPR036457">
    <property type="entry name" value="PPM-type-like_dom_sf"/>
</dbReference>
<reference evidence="4 5" key="1">
    <citation type="submission" date="2024-07" db="EMBL/GenBank/DDBJ databases">
        <authorList>
            <person name="Thanompreechachai J."/>
            <person name="Duangmal K."/>
        </authorList>
    </citation>
    <scope>NUCLEOTIDE SEQUENCE [LARGE SCALE GENOMIC DNA]</scope>
    <source>
        <strain evidence="4 5">TBRC 1896</strain>
    </source>
</reference>
<dbReference type="Pfam" id="PF07228">
    <property type="entry name" value="SpoIIE"/>
    <property type="match status" value="1"/>
</dbReference>
<name>A0ABV4I518_9ACTN</name>
<dbReference type="Pfam" id="PF13581">
    <property type="entry name" value="HATPase_c_2"/>
    <property type="match status" value="1"/>
</dbReference>
<dbReference type="EMBL" id="JBGGTQ010000008">
    <property type="protein sequence ID" value="MEZ0493792.1"/>
    <property type="molecule type" value="Genomic_DNA"/>
</dbReference>
<dbReference type="CDD" id="cd16936">
    <property type="entry name" value="HATPase_RsbW-like"/>
    <property type="match status" value="1"/>
</dbReference>
<dbReference type="InterPro" id="IPR001932">
    <property type="entry name" value="PPM-type_phosphatase-like_dom"/>
</dbReference>
<keyword evidence="5" id="KW-1185">Reference proteome</keyword>
<evidence type="ECO:0000256" key="1">
    <source>
        <dbReference type="ARBA" id="ARBA00022801"/>
    </source>
</evidence>
<dbReference type="SUPFAM" id="SSF55874">
    <property type="entry name" value="ATPase domain of HSP90 chaperone/DNA topoisomerase II/histidine kinase"/>
    <property type="match status" value="1"/>
</dbReference>
<dbReference type="PANTHER" id="PTHR43156">
    <property type="entry name" value="STAGE II SPORULATION PROTEIN E-RELATED"/>
    <property type="match status" value="1"/>
</dbReference>
<accession>A0ABV4I518</accession>
<dbReference type="SMART" id="SM00065">
    <property type="entry name" value="GAF"/>
    <property type="match status" value="1"/>
</dbReference>
<dbReference type="SUPFAM" id="SSF55781">
    <property type="entry name" value="GAF domain-like"/>
    <property type="match status" value="1"/>
</dbReference>
<sequence>MLAGLHHHLRAVSRPDAAGDLPAVLRSAGRAARVAVDADHSVLWASRGPAASGSLYLVDGEGFLDVDPPAWATGRGGDLLVERDVDLPGLAAPAPHALVVPMGGGALGALALTRDHAFCAQEEEAAGVLALGLALAVQVAHLTVAERSAAAAATRGALLESVTELLQTSATTAEITARIPTAVVEVLDCASSSLHVLDGDELVGEAHPPLPEPVGSRLRRVHRTADTPMGEAVRTGRPVVLTGTDVDRYRGLDGMDPGRVGVALVVPLTGRDDLVLGTLTVNWGERSPWGHTDLDLFAAVAAQLAVALERAQLLDAERSSRAELSRSHEALGRLARDLQRGLLPQRLPHRAGLDVATRYAPALAGAEIGGDWYDAVGDGADGADVALIVGDVQGHSTRAAGLMGQLRTAVRAYVSEGHDPSAALERTNRLLVDLDAGRFATCCLVRLDTSTGILTVASAGHHPPLVVDDSGFRELAVDPGPPLGVDHGAVYPSTRYRLLGRSALVLHTDGVVEVLGEGSERGERALHDTLRAVVGRSPAPTAEELATTVLAAIPHRLTDDAALLVATFAGADAGRLDAALRLPADIRAVASARGFLRERLTAWSADELLDEAELVLSELVTNALVHTAGDAGLTLRFDGAERRLRIAVGDSSTRSPRERDAPPDALGGRGLAIVDAVADAWGVDVTADGKTVWADLAVETD</sequence>
<gene>
    <name evidence="4" type="ORF">AB2L28_16255</name>
</gene>
<dbReference type="SMART" id="SM00331">
    <property type="entry name" value="PP2C_SIG"/>
    <property type="match status" value="1"/>
</dbReference>
<dbReference type="Gene3D" id="3.60.40.10">
    <property type="entry name" value="PPM-type phosphatase domain"/>
    <property type="match status" value="1"/>
</dbReference>
<dbReference type="Proteomes" id="UP001566476">
    <property type="component" value="Unassembled WGS sequence"/>
</dbReference>
<keyword evidence="1" id="KW-0378">Hydrolase</keyword>
<evidence type="ECO:0000259" key="3">
    <source>
        <dbReference type="SMART" id="SM00331"/>
    </source>
</evidence>
<dbReference type="InterPro" id="IPR052016">
    <property type="entry name" value="Bact_Sigma-Reg"/>
</dbReference>
<dbReference type="Pfam" id="PF13185">
    <property type="entry name" value="GAF_2"/>
    <property type="match status" value="1"/>
</dbReference>
<evidence type="ECO:0000313" key="5">
    <source>
        <dbReference type="Proteomes" id="UP001566476"/>
    </source>
</evidence>
<dbReference type="RefSeq" id="WP_370720036.1">
    <property type="nucleotide sequence ID" value="NZ_JBGGTQ010000008.1"/>
</dbReference>
<feature type="domain" description="PPM-type phosphatase" evidence="3">
    <location>
        <begin position="353"/>
        <end position="568"/>
    </location>
</feature>
<evidence type="ECO:0000313" key="4">
    <source>
        <dbReference type="EMBL" id="MEZ0493792.1"/>
    </source>
</evidence>
<dbReference type="Gene3D" id="3.30.565.10">
    <property type="entry name" value="Histidine kinase-like ATPase, C-terminal domain"/>
    <property type="match status" value="1"/>
</dbReference>
<dbReference type="PANTHER" id="PTHR43156:SF2">
    <property type="entry name" value="STAGE II SPORULATION PROTEIN E"/>
    <property type="match status" value="1"/>
</dbReference>
<comment type="caution">
    <text evidence="4">The sequence shown here is derived from an EMBL/GenBank/DDBJ whole genome shotgun (WGS) entry which is preliminary data.</text>
</comment>
<organism evidence="4 5">
    <name type="scientific">Kineococcus mangrovi</name>
    <dbReference type="NCBI Taxonomy" id="1660183"/>
    <lineage>
        <taxon>Bacteria</taxon>
        <taxon>Bacillati</taxon>
        <taxon>Actinomycetota</taxon>
        <taxon>Actinomycetes</taxon>
        <taxon>Kineosporiales</taxon>
        <taxon>Kineosporiaceae</taxon>
        <taxon>Kineococcus</taxon>
    </lineage>
</organism>